<evidence type="ECO:0000259" key="6">
    <source>
        <dbReference type="Pfam" id="PF17851"/>
    </source>
</evidence>
<dbReference type="PANTHER" id="PTHR42812:SF12">
    <property type="entry name" value="BETA-XYLOSIDASE-RELATED"/>
    <property type="match status" value="1"/>
</dbReference>
<keyword evidence="3 4" id="KW-0326">Glycosidase</keyword>
<dbReference type="InterPro" id="IPR051795">
    <property type="entry name" value="Glycosyl_Hydrlase_43"/>
</dbReference>
<evidence type="ECO:0000256" key="1">
    <source>
        <dbReference type="ARBA" id="ARBA00009865"/>
    </source>
</evidence>
<feature type="domain" description="Beta-xylosidase C-terminal Concanavalin A-like" evidence="6">
    <location>
        <begin position="340"/>
        <end position="535"/>
    </location>
</feature>
<accession>A0ABT4UMC5</accession>
<keyword evidence="2 4" id="KW-0378">Hydrolase</keyword>
<evidence type="ECO:0000256" key="5">
    <source>
        <dbReference type="SAM" id="SignalP"/>
    </source>
</evidence>
<dbReference type="GO" id="GO:0016787">
    <property type="term" value="F:hydrolase activity"/>
    <property type="evidence" value="ECO:0007669"/>
    <property type="project" value="UniProtKB-KW"/>
</dbReference>
<keyword evidence="5" id="KW-0732">Signal</keyword>
<dbReference type="EMBL" id="JAQGEF010000016">
    <property type="protein sequence ID" value="MDA3615764.1"/>
    <property type="molecule type" value="Genomic_DNA"/>
</dbReference>
<reference evidence="7 8" key="1">
    <citation type="submission" date="2022-12" db="EMBL/GenBank/DDBJ databases">
        <title>Chitinophagaceae gen. sp. nov., a new member of the family Chitinophagaceae, isolated from soil in a chemical factory.</title>
        <authorList>
            <person name="Ke Z."/>
        </authorList>
    </citation>
    <scope>NUCLEOTIDE SEQUENCE [LARGE SCALE GENOMIC DNA]</scope>
    <source>
        <strain evidence="7 8">LY-5</strain>
    </source>
</reference>
<dbReference type="InterPro" id="IPR006710">
    <property type="entry name" value="Glyco_hydro_43"/>
</dbReference>
<dbReference type="CDD" id="cd09001">
    <property type="entry name" value="GH43_FsAxh1-like"/>
    <property type="match status" value="1"/>
</dbReference>
<dbReference type="Pfam" id="PF17851">
    <property type="entry name" value="GH43_C2"/>
    <property type="match status" value="1"/>
</dbReference>
<keyword evidence="8" id="KW-1185">Reference proteome</keyword>
<organism evidence="7 8">
    <name type="scientific">Polluticaenibacter yanchengensis</name>
    <dbReference type="NCBI Taxonomy" id="3014562"/>
    <lineage>
        <taxon>Bacteria</taxon>
        <taxon>Pseudomonadati</taxon>
        <taxon>Bacteroidota</taxon>
        <taxon>Chitinophagia</taxon>
        <taxon>Chitinophagales</taxon>
        <taxon>Chitinophagaceae</taxon>
        <taxon>Polluticaenibacter</taxon>
    </lineage>
</organism>
<feature type="signal peptide" evidence="5">
    <location>
        <begin position="1"/>
        <end position="19"/>
    </location>
</feature>
<evidence type="ECO:0000313" key="8">
    <source>
        <dbReference type="Proteomes" id="UP001210231"/>
    </source>
</evidence>
<dbReference type="InterPro" id="IPR013320">
    <property type="entry name" value="ConA-like_dom_sf"/>
</dbReference>
<dbReference type="SUPFAM" id="SSF75005">
    <property type="entry name" value="Arabinanase/levansucrase/invertase"/>
    <property type="match status" value="1"/>
</dbReference>
<name>A0ABT4UMC5_9BACT</name>
<sequence length="538" mass="60094">MKKKLLTIAGFISCMGMQAQTVSKVWVADNGNGTYKNPILHIDYSDPDVCKAGDAYYMTASSFNNAPGLPILKSTDLVNWELIGYALNKQVPVAHFQKVQHGQGVWAPSIRYYKNEFYIYYPDPDFGIYMIKAKDAAGPWSEPLLVDAGKGLIDPCPLWDDDGRVYLTYAFAGSRAGIKSVLAVKELNAAGTKVINDGSIVYDGHEKDKTVEGPKFYKHNGYYYIFAPAGGVTEGWQIVLRSKNVYGPYERKVVMHQGKSPVNGPHQGGWVRTNSGEDWFFHFQDKDAYGRIVHLQPMTWKDNWPVIGIDADGDGIGDPVLVHKKPTGVKASKIMTPPDSDEFNNGFGPQWQWQANPRPFWSFARQDSGYLRLYHLSVADSIDNSFDIPNMLTQKIPAETFTATIKLKFRPNLVSEKFGFGIFGLDYAYIGLFKKPNGTVQIGYYTCKKADRGGVENEQVIEPLTGEDFYIRVKVDKGGVCTFSYCTDGKNFDPMPVTFTAKPGKWVGAKLGMFGTAFVNKNDAGFTDIDWVRFEPLQ</sequence>
<evidence type="ECO:0000313" key="7">
    <source>
        <dbReference type="EMBL" id="MDA3615764.1"/>
    </source>
</evidence>
<protein>
    <submittedName>
        <fullName evidence="7">Glycoside hydrolase 43 family protein</fullName>
    </submittedName>
</protein>
<evidence type="ECO:0000256" key="4">
    <source>
        <dbReference type="RuleBase" id="RU361187"/>
    </source>
</evidence>
<dbReference type="RefSeq" id="WP_407032092.1">
    <property type="nucleotide sequence ID" value="NZ_JAQGEF010000016.1"/>
</dbReference>
<evidence type="ECO:0000256" key="2">
    <source>
        <dbReference type="ARBA" id="ARBA00022801"/>
    </source>
</evidence>
<dbReference type="InterPro" id="IPR041542">
    <property type="entry name" value="GH43_C2"/>
</dbReference>
<dbReference type="Pfam" id="PF04616">
    <property type="entry name" value="Glyco_hydro_43"/>
    <property type="match status" value="1"/>
</dbReference>
<dbReference type="Gene3D" id="2.115.10.20">
    <property type="entry name" value="Glycosyl hydrolase domain, family 43"/>
    <property type="match status" value="1"/>
</dbReference>
<dbReference type="Proteomes" id="UP001210231">
    <property type="component" value="Unassembled WGS sequence"/>
</dbReference>
<dbReference type="InterPro" id="IPR023296">
    <property type="entry name" value="Glyco_hydro_beta-prop_sf"/>
</dbReference>
<comment type="similarity">
    <text evidence="1 4">Belongs to the glycosyl hydrolase 43 family.</text>
</comment>
<dbReference type="Gene3D" id="2.60.120.200">
    <property type="match status" value="1"/>
</dbReference>
<gene>
    <name evidence="7" type="ORF">O3P16_13175</name>
</gene>
<dbReference type="PANTHER" id="PTHR42812">
    <property type="entry name" value="BETA-XYLOSIDASE"/>
    <property type="match status" value="1"/>
</dbReference>
<proteinExistence type="inferred from homology"/>
<comment type="caution">
    <text evidence="7">The sequence shown here is derived from an EMBL/GenBank/DDBJ whole genome shotgun (WGS) entry which is preliminary data.</text>
</comment>
<feature type="chain" id="PRO_5047137467" evidence="5">
    <location>
        <begin position="20"/>
        <end position="538"/>
    </location>
</feature>
<dbReference type="SUPFAM" id="SSF49899">
    <property type="entry name" value="Concanavalin A-like lectins/glucanases"/>
    <property type="match status" value="1"/>
</dbReference>
<evidence type="ECO:0000256" key="3">
    <source>
        <dbReference type="ARBA" id="ARBA00023295"/>
    </source>
</evidence>